<dbReference type="Gene3D" id="1.10.10.10">
    <property type="entry name" value="Winged helix-like DNA-binding domain superfamily/Winged helix DNA-binding domain"/>
    <property type="match status" value="1"/>
</dbReference>
<dbReference type="PROSITE" id="PS50995">
    <property type="entry name" value="HTH_MARR_2"/>
    <property type="match status" value="1"/>
</dbReference>
<evidence type="ECO:0000256" key="3">
    <source>
        <dbReference type="ARBA" id="ARBA00023163"/>
    </source>
</evidence>
<dbReference type="PANTHER" id="PTHR33164:SF94">
    <property type="entry name" value="TRANSCRIPTIONAL REGULATORY PROTEIN-RELATED"/>
    <property type="match status" value="1"/>
</dbReference>
<evidence type="ECO:0000313" key="6">
    <source>
        <dbReference type="Proteomes" id="UP001597351"/>
    </source>
</evidence>
<evidence type="ECO:0000256" key="1">
    <source>
        <dbReference type="ARBA" id="ARBA00023015"/>
    </source>
</evidence>
<dbReference type="InterPro" id="IPR036388">
    <property type="entry name" value="WH-like_DNA-bd_sf"/>
</dbReference>
<dbReference type="InterPro" id="IPR000835">
    <property type="entry name" value="HTH_MarR-typ"/>
</dbReference>
<name>A0ABW4THT9_9ACTN</name>
<dbReference type="Proteomes" id="UP001597351">
    <property type="component" value="Unassembled WGS sequence"/>
</dbReference>
<evidence type="ECO:0000259" key="4">
    <source>
        <dbReference type="PROSITE" id="PS50995"/>
    </source>
</evidence>
<dbReference type="EMBL" id="JBHUGD010000001">
    <property type="protein sequence ID" value="MFD1945490.1"/>
    <property type="molecule type" value="Genomic_DNA"/>
</dbReference>
<gene>
    <name evidence="5" type="ORF">ACFSDE_01710</name>
</gene>
<dbReference type="PROSITE" id="PS01117">
    <property type="entry name" value="HTH_MARR_1"/>
    <property type="match status" value="1"/>
</dbReference>
<sequence length="167" mass="17960">MSSEQLGGAEQQAATEALMATSRLLTGVIARTLSDIEVSVTVPQLRVLVMLQLNAPLNLGAIADGLGVNPSNASRTCDRLVAAGLVTRVDDVRDRRQVSLSMTPEGESLVTSLMHRRRELLDDVVGRMAPADQRRLAQGLAALLAVLDDEEWARVGSRPGAILPWIR</sequence>
<dbReference type="InterPro" id="IPR023187">
    <property type="entry name" value="Tscrpt_reg_MarR-type_CS"/>
</dbReference>
<dbReference type="CDD" id="cd00090">
    <property type="entry name" value="HTH_ARSR"/>
    <property type="match status" value="1"/>
</dbReference>
<dbReference type="SMART" id="SM00347">
    <property type="entry name" value="HTH_MARR"/>
    <property type="match status" value="1"/>
</dbReference>
<protein>
    <submittedName>
        <fullName evidence="5">MarR family winged helix-turn-helix transcriptional regulator</fullName>
    </submittedName>
</protein>
<dbReference type="SUPFAM" id="SSF46785">
    <property type="entry name" value="Winged helix' DNA-binding domain"/>
    <property type="match status" value="1"/>
</dbReference>
<dbReference type="InterPro" id="IPR039422">
    <property type="entry name" value="MarR/SlyA-like"/>
</dbReference>
<dbReference type="RefSeq" id="WP_343915610.1">
    <property type="nucleotide sequence ID" value="NZ_BAAAJT010000002.1"/>
</dbReference>
<evidence type="ECO:0000256" key="2">
    <source>
        <dbReference type="ARBA" id="ARBA00023125"/>
    </source>
</evidence>
<feature type="domain" description="HTH marR-type" evidence="4">
    <location>
        <begin position="11"/>
        <end position="145"/>
    </location>
</feature>
<comment type="caution">
    <text evidence="5">The sequence shown here is derived from an EMBL/GenBank/DDBJ whole genome shotgun (WGS) entry which is preliminary data.</text>
</comment>
<evidence type="ECO:0000313" key="5">
    <source>
        <dbReference type="EMBL" id="MFD1945490.1"/>
    </source>
</evidence>
<keyword evidence="3" id="KW-0804">Transcription</keyword>
<dbReference type="InterPro" id="IPR011991">
    <property type="entry name" value="ArsR-like_HTH"/>
</dbReference>
<dbReference type="PRINTS" id="PR00598">
    <property type="entry name" value="HTHMARR"/>
</dbReference>
<proteinExistence type="predicted"/>
<organism evidence="5 6">
    <name type="scientific">Nocardioides aestuarii</name>
    <dbReference type="NCBI Taxonomy" id="252231"/>
    <lineage>
        <taxon>Bacteria</taxon>
        <taxon>Bacillati</taxon>
        <taxon>Actinomycetota</taxon>
        <taxon>Actinomycetes</taxon>
        <taxon>Propionibacteriales</taxon>
        <taxon>Nocardioidaceae</taxon>
        <taxon>Nocardioides</taxon>
    </lineage>
</organism>
<accession>A0ABW4THT9</accession>
<reference evidence="6" key="1">
    <citation type="journal article" date="2019" name="Int. J. Syst. Evol. Microbiol.">
        <title>The Global Catalogue of Microorganisms (GCM) 10K type strain sequencing project: providing services to taxonomists for standard genome sequencing and annotation.</title>
        <authorList>
            <consortium name="The Broad Institute Genomics Platform"/>
            <consortium name="The Broad Institute Genome Sequencing Center for Infectious Disease"/>
            <person name="Wu L."/>
            <person name="Ma J."/>
        </authorList>
    </citation>
    <scope>NUCLEOTIDE SEQUENCE [LARGE SCALE GENOMIC DNA]</scope>
    <source>
        <strain evidence="6">CGMCC 1.12477</strain>
    </source>
</reference>
<dbReference type="InterPro" id="IPR036390">
    <property type="entry name" value="WH_DNA-bd_sf"/>
</dbReference>
<dbReference type="PANTHER" id="PTHR33164">
    <property type="entry name" value="TRANSCRIPTIONAL REGULATOR, MARR FAMILY"/>
    <property type="match status" value="1"/>
</dbReference>
<keyword evidence="1" id="KW-0805">Transcription regulation</keyword>
<keyword evidence="2" id="KW-0238">DNA-binding</keyword>
<keyword evidence="6" id="KW-1185">Reference proteome</keyword>
<dbReference type="Pfam" id="PF12802">
    <property type="entry name" value="MarR_2"/>
    <property type="match status" value="1"/>
</dbReference>